<organism evidence="1 2">
    <name type="scientific">Zostera marina</name>
    <name type="common">Eelgrass</name>
    <dbReference type="NCBI Taxonomy" id="29655"/>
    <lineage>
        <taxon>Eukaryota</taxon>
        <taxon>Viridiplantae</taxon>
        <taxon>Streptophyta</taxon>
        <taxon>Embryophyta</taxon>
        <taxon>Tracheophyta</taxon>
        <taxon>Spermatophyta</taxon>
        <taxon>Magnoliopsida</taxon>
        <taxon>Liliopsida</taxon>
        <taxon>Zosteraceae</taxon>
        <taxon>Zostera</taxon>
    </lineage>
</organism>
<dbReference type="Proteomes" id="UP000036987">
    <property type="component" value="Unassembled WGS sequence"/>
</dbReference>
<dbReference type="AlphaFoldDB" id="A0A0K9Q2P2"/>
<keyword evidence="2" id="KW-1185">Reference proteome</keyword>
<accession>A0A0K9Q2P2</accession>
<reference evidence="2" key="1">
    <citation type="journal article" date="2016" name="Nature">
        <title>The genome of the seagrass Zostera marina reveals angiosperm adaptation to the sea.</title>
        <authorList>
            <person name="Olsen J.L."/>
            <person name="Rouze P."/>
            <person name="Verhelst B."/>
            <person name="Lin Y.-C."/>
            <person name="Bayer T."/>
            <person name="Collen J."/>
            <person name="Dattolo E."/>
            <person name="De Paoli E."/>
            <person name="Dittami S."/>
            <person name="Maumus F."/>
            <person name="Michel G."/>
            <person name="Kersting A."/>
            <person name="Lauritano C."/>
            <person name="Lohaus R."/>
            <person name="Toepel M."/>
            <person name="Tonon T."/>
            <person name="Vanneste K."/>
            <person name="Amirebrahimi M."/>
            <person name="Brakel J."/>
            <person name="Bostroem C."/>
            <person name="Chovatia M."/>
            <person name="Grimwood J."/>
            <person name="Jenkins J.W."/>
            <person name="Jueterbock A."/>
            <person name="Mraz A."/>
            <person name="Stam W.T."/>
            <person name="Tice H."/>
            <person name="Bornberg-Bauer E."/>
            <person name="Green P.J."/>
            <person name="Pearson G.A."/>
            <person name="Procaccini G."/>
            <person name="Duarte C.M."/>
            <person name="Schmutz J."/>
            <person name="Reusch T.B.H."/>
            <person name="Van de Peer Y."/>
        </authorList>
    </citation>
    <scope>NUCLEOTIDE SEQUENCE [LARGE SCALE GENOMIC DNA]</scope>
    <source>
        <strain evidence="2">cv. Finnish</strain>
    </source>
</reference>
<dbReference type="EMBL" id="LFYR01000158">
    <property type="protein sequence ID" value="KMZ75543.1"/>
    <property type="molecule type" value="Genomic_DNA"/>
</dbReference>
<sequence>MRTRMVNGRPQWIVFDLNSPLSHYADAAAAAASFDDAAVAAFDDVAAAAAFEEGIADEYEEDPAAYEEEAALFDNHVAALFEEANATRMALMNDSHTLQNAAIASAAAVAASSIVVSSSEVLPAVTSSLSVNAAAASPESVKFAFPWMYQALPPIAKPMNFLIENYEQLSVIRHGRDGDVIKGRNYHWDDSCCKEIHDIWLGSSQLHCPRYLPFQVIVG</sequence>
<comment type="caution">
    <text evidence="1">The sequence shown here is derived from an EMBL/GenBank/DDBJ whole genome shotgun (WGS) entry which is preliminary data.</text>
</comment>
<gene>
    <name evidence="1" type="ORF">ZOSMA_113G00300</name>
</gene>
<evidence type="ECO:0000313" key="2">
    <source>
        <dbReference type="Proteomes" id="UP000036987"/>
    </source>
</evidence>
<protein>
    <submittedName>
        <fullName evidence="1">Uncharacterized protein</fullName>
    </submittedName>
</protein>
<proteinExistence type="predicted"/>
<name>A0A0K9Q2P2_ZOSMR</name>
<evidence type="ECO:0000313" key="1">
    <source>
        <dbReference type="EMBL" id="KMZ75543.1"/>
    </source>
</evidence>